<evidence type="ECO:0000313" key="1">
    <source>
        <dbReference type="EMBL" id="MDP8147539.1"/>
    </source>
</evidence>
<comment type="caution">
    <text evidence="1">The sequence shown here is derived from an EMBL/GenBank/DDBJ whole genome shotgun (WGS) entry which is preliminary data.</text>
</comment>
<protein>
    <submittedName>
        <fullName evidence="1">Uncharacterized protein</fullName>
    </submittedName>
</protein>
<dbReference type="RefSeq" id="WP_306350549.1">
    <property type="nucleotide sequence ID" value="NZ_JASAWV010000001.1"/>
</dbReference>
<dbReference type="AlphaFoldDB" id="A0AAW8CFX9"/>
<dbReference type="EMBL" id="JASAXT010000001">
    <property type="protein sequence ID" value="MDP8147539.1"/>
    <property type="molecule type" value="Genomic_DNA"/>
</dbReference>
<dbReference type="Proteomes" id="UP001226020">
    <property type="component" value="Unassembled WGS sequence"/>
</dbReference>
<reference evidence="1 2" key="1">
    <citation type="journal article" date="2023" name="Front. Microbiol.">
        <title>Phylogeography and host specificity of Pasteurellaceae pathogenic to sea-farmed fish in the north-east Atlantic.</title>
        <authorList>
            <person name="Gulla S."/>
            <person name="Colquhoun D.J."/>
            <person name="Olsen A.B."/>
            <person name="Spilsberg B."/>
            <person name="Lagesen K."/>
            <person name="Aakesson C.P."/>
            <person name="Strom S."/>
            <person name="Manji F."/>
            <person name="Birkbeck T.H."/>
            <person name="Nilsen H.K."/>
        </authorList>
    </citation>
    <scope>NUCLEOTIDE SEQUENCE [LARGE SCALE GENOMIC DNA]</scope>
    <source>
        <strain evidence="1 2">NVIB3131</strain>
    </source>
</reference>
<evidence type="ECO:0000313" key="2">
    <source>
        <dbReference type="Proteomes" id="UP001226020"/>
    </source>
</evidence>
<gene>
    <name evidence="1" type="ORF">QJU57_00390</name>
</gene>
<name>A0AAW8CFX9_9PAST</name>
<sequence length="377" mass="44316">MSEELKNNSTKTFKPIIHQFLVALDKCFEMQSNERVWIEKFGDVTNSKGEQIEVKVYQTDLTDLDHNIWKTLKNWLDDSFDESFYKSLILLTTQTISNNSAFINWNSKTKEDKLAVLRIIQSEYQGRKKKSEDTIKLLTAVLDPSKQEKLLSILDKFIIQDNADTDEKLYKKLIETRTDGILGAKKEEYLNSLLGYILSPKITSNGWEIKNEDFRGKTKSLIETYASTTVVFPKIEVNKITDKTIKEYQPYLFIRKIENINYNEVKTAAIEDFIYSRRVLTEELKNYEISKIEYDLYEDEIFSSFNSKRRKALRNTDITNYINRSQDLYDDVTGENAPNFYYFNDTPKKYRNGLLHEIANDEDNPDKLVWKLEVKSE</sequence>
<keyword evidence="2" id="KW-1185">Reference proteome</keyword>
<accession>A0AAW8CFX9</accession>
<proteinExistence type="predicted"/>
<organism evidence="1 2">
    <name type="scientific">Phocoenobacter atlanticus subsp. atlanticus</name>
    <dbReference type="NCBI Taxonomy" id="3061285"/>
    <lineage>
        <taxon>Bacteria</taxon>
        <taxon>Pseudomonadati</taxon>
        <taxon>Pseudomonadota</taxon>
        <taxon>Gammaproteobacteria</taxon>
        <taxon>Pasteurellales</taxon>
        <taxon>Pasteurellaceae</taxon>
        <taxon>Phocoenobacter</taxon>
        <taxon>Phocoenobacter atlanticus</taxon>
    </lineage>
</organism>